<proteinExistence type="predicted"/>
<evidence type="ECO:0000313" key="4">
    <source>
        <dbReference type="Proteomes" id="UP000886833"/>
    </source>
</evidence>
<feature type="transmembrane region" description="Helical" evidence="2">
    <location>
        <begin position="7"/>
        <end position="28"/>
    </location>
</feature>
<evidence type="ECO:0000313" key="3">
    <source>
        <dbReference type="EMBL" id="HIT37961.1"/>
    </source>
</evidence>
<dbReference type="EMBL" id="DVKQ01000074">
    <property type="protein sequence ID" value="HIT37961.1"/>
    <property type="molecule type" value="Genomic_DNA"/>
</dbReference>
<keyword evidence="2" id="KW-1133">Transmembrane helix</keyword>
<feature type="coiled-coil region" evidence="1">
    <location>
        <begin position="162"/>
        <end position="192"/>
    </location>
</feature>
<dbReference type="Proteomes" id="UP000886833">
    <property type="component" value="Unassembled WGS sequence"/>
</dbReference>
<keyword evidence="2" id="KW-0812">Transmembrane</keyword>
<keyword evidence="2" id="KW-0472">Membrane</keyword>
<protein>
    <submittedName>
        <fullName evidence="3">Uncharacterized protein</fullName>
    </submittedName>
</protein>
<gene>
    <name evidence="3" type="ORF">IAB59_05750</name>
</gene>
<reference evidence="3" key="2">
    <citation type="journal article" date="2021" name="PeerJ">
        <title>Extensive microbial diversity within the chicken gut microbiome revealed by metagenomics and culture.</title>
        <authorList>
            <person name="Gilroy R."/>
            <person name="Ravi A."/>
            <person name="Getino M."/>
            <person name="Pursley I."/>
            <person name="Horton D.L."/>
            <person name="Alikhan N.F."/>
            <person name="Baker D."/>
            <person name="Gharbi K."/>
            <person name="Hall N."/>
            <person name="Watson M."/>
            <person name="Adriaenssens E.M."/>
            <person name="Foster-Nyarko E."/>
            <person name="Jarju S."/>
            <person name="Secka A."/>
            <person name="Antonio M."/>
            <person name="Oren A."/>
            <person name="Chaudhuri R.R."/>
            <person name="La Ragione R."/>
            <person name="Hildebrand F."/>
            <person name="Pallen M.J."/>
        </authorList>
    </citation>
    <scope>NUCLEOTIDE SEQUENCE</scope>
    <source>
        <strain evidence="3">CHK195-26880</strain>
    </source>
</reference>
<evidence type="ECO:0000256" key="2">
    <source>
        <dbReference type="SAM" id="Phobius"/>
    </source>
</evidence>
<sequence length="246" mass="28463">MKKNIKKIIIGIVIVIVIILGLIFFTAFKELQEEDILKQEIVNYSNKDLATDDYPIEVKTTGDRAYVEEAVKKYFKSLSDSVKAINSYLNEEELTNILTIDSLRNNSPNYTNSHAIISNTKSKVTKELENISSLCDEDTIKNLIDKDKLSDSEYYYDFYLDLMYTEKDLEELKNIKEEMENLSNNLNLFLDKVDEILTFLETNANYIEYTDTDIYISDDNILNEYNNLVNELTTLANNIAETESDI</sequence>
<evidence type="ECO:0000256" key="1">
    <source>
        <dbReference type="SAM" id="Coils"/>
    </source>
</evidence>
<dbReference type="AlphaFoldDB" id="A0A9D1KCB1"/>
<keyword evidence="1" id="KW-0175">Coiled coil</keyword>
<organism evidence="3 4">
    <name type="scientific">Candidatus Onthousia faecipullorum</name>
    <dbReference type="NCBI Taxonomy" id="2840887"/>
    <lineage>
        <taxon>Bacteria</taxon>
        <taxon>Bacillati</taxon>
        <taxon>Bacillota</taxon>
        <taxon>Bacilli</taxon>
        <taxon>Candidatus Onthousia</taxon>
    </lineage>
</organism>
<comment type="caution">
    <text evidence="3">The sequence shown here is derived from an EMBL/GenBank/DDBJ whole genome shotgun (WGS) entry which is preliminary data.</text>
</comment>
<accession>A0A9D1KCB1</accession>
<reference evidence="3" key="1">
    <citation type="submission" date="2020-10" db="EMBL/GenBank/DDBJ databases">
        <authorList>
            <person name="Gilroy R."/>
        </authorList>
    </citation>
    <scope>NUCLEOTIDE SEQUENCE</scope>
    <source>
        <strain evidence="3">CHK195-26880</strain>
    </source>
</reference>
<name>A0A9D1KCB1_9FIRM</name>